<accession>A0A816Q764</accession>
<dbReference type="AlphaFoldDB" id="A0A816Q764"/>
<proteinExistence type="predicted"/>
<dbReference type="Proteomes" id="UP001295469">
    <property type="component" value="Chromosome C06"/>
</dbReference>
<protein>
    <submittedName>
        <fullName evidence="1">(rape) hypothetical protein</fullName>
    </submittedName>
</protein>
<sequence length="68" mass="7707">MFDFVSSGCFNVTSYLFYSPNFEALVRNPSALFTMGGIWFVVLLSKSCLEFEVSCFYGVSIIVFIYVC</sequence>
<name>A0A816Q764_BRANA</name>
<evidence type="ECO:0000313" key="1">
    <source>
        <dbReference type="EMBL" id="CAF2058140.1"/>
    </source>
</evidence>
<gene>
    <name evidence="1" type="ORF">DARMORV10_C06P20060.1</name>
</gene>
<reference evidence="1" key="1">
    <citation type="submission" date="2021-01" db="EMBL/GenBank/DDBJ databases">
        <authorList>
            <consortium name="Genoscope - CEA"/>
            <person name="William W."/>
        </authorList>
    </citation>
    <scope>NUCLEOTIDE SEQUENCE</scope>
</reference>
<dbReference type="EMBL" id="HG994370">
    <property type="protein sequence ID" value="CAF2058140.1"/>
    <property type="molecule type" value="Genomic_DNA"/>
</dbReference>
<organism evidence="1">
    <name type="scientific">Brassica napus</name>
    <name type="common">Rape</name>
    <dbReference type="NCBI Taxonomy" id="3708"/>
    <lineage>
        <taxon>Eukaryota</taxon>
        <taxon>Viridiplantae</taxon>
        <taxon>Streptophyta</taxon>
        <taxon>Embryophyta</taxon>
        <taxon>Tracheophyta</taxon>
        <taxon>Spermatophyta</taxon>
        <taxon>Magnoliopsida</taxon>
        <taxon>eudicotyledons</taxon>
        <taxon>Gunneridae</taxon>
        <taxon>Pentapetalae</taxon>
        <taxon>rosids</taxon>
        <taxon>malvids</taxon>
        <taxon>Brassicales</taxon>
        <taxon>Brassicaceae</taxon>
        <taxon>Brassiceae</taxon>
        <taxon>Brassica</taxon>
    </lineage>
</organism>